<dbReference type="SUPFAM" id="SSF89796">
    <property type="entry name" value="CoA-transferase family III (CaiB/BaiF)"/>
    <property type="match status" value="1"/>
</dbReference>
<dbReference type="InterPro" id="IPR003673">
    <property type="entry name" value="CoA-Trfase_fam_III"/>
</dbReference>
<dbReference type="GO" id="GO:0016740">
    <property type="term" value="F:transferase activity"/>
    <property type="evidence" value="ECO:0007669"/>
    <property type="project" value="UniProtKB-KW"/>
</dbReference>
<feature type="region of interest" description="Disordered" evidence="1">
    <location>
        <begin position="354"/>
        <end position="373"/>
    </location>
</feature>
<dbReference type="PANTHER" id="PTHR48228">
    <property type="entry name" value="SUCCINYL-COA--D-CITRAMALATE COA-TRANSFERASE"/>
    <property type="match status" value="1"/>
</dbReference>
<dbReference type="AlphaFoldDB" id="A0A398B3B9"/>
<keyword evidence="2" id="KW-0808">Transferase</keyword>
<dbReference type="Pfam" id="PF02515">
    <property type="entry name" value="CoA_transf_3"/>
    <property type="match status" value="1"/>
</dbReference>
<dbReference type="EMBL" id="QWVT01000021">
    <property type="protein sequence ID" value="RID84459.1"/>
    <property type="molecule type" value="Genomic_DNA"/>
</dbReference>
<comment type="caution">
    <text evidence="2">The sequence shown here is derived from an EMBL/GenBank/DDBJ whole genome shotgun (WGS) entry which is preliminary data.</text>
</comment>
<name>A0A398B3B9_9BACI</name>
<accession>A0A398B3B9</accession>
<dbReference type="Proteomes" id="UP000265816">
    <property type="component" value="Unassembled WGS sequence"/>
</dbReference>
<evidence type="ECO:0000313" key="3">
    <source>
        <dbReference type="Proteomes" id="UP000265816"/>
    </source>
</evidence>
<keyword evidence="3" id="KW-1185">Reference proteome</keyword>
<organism evidence="2 3">
    <name type="scientific">Mesobacillus zeae</name>
    <dbReference type="NCBI Taxonomy" id="1917180"/>
    <lineage>
        <taxon>Bacteria</taxon>
        <taxon>Bacillati</taxon>
        <taxon>Bacillota</taxon>
        <taxon>Bacilli</taxon>
        <taxon>Bacillales</taxon>
        <taxon>Bacillaceae</taxon>
        <taxon>Mesobacillus</taxon>
    </lineage>
</organism>
<proteinExistence type="predicted"/>
<reference evidence="2 3" key="1">
    <citation type="submission" date="2018-08" db="EMBL/GenBank/DDBJ databases">
        <title>Bacillus jemisoniae sp. nov., Bacillus chryseoplanitiae sp. nov., Bacillus resnikiae sp. nov., and Bacillus frankliniae sp. nov., isolated from Viking spacecraft and associated surfaces.</title>
        <authorList>
            <person name="Seuylemezian A."/>
            <person name="Vaishampayan P."/>
        </authorList>
    </citation>
    <scope>NUCLEOTIDE SEQUENCE [LARGE SCALE GENOMIC DNA]</scope>
    <source>
        <strain evidence="2 3">JJ-247</strain>
    </source>
</reference>
<dbReference type="Gene3D" id="3.40.50.10540">
    <property type="entry name" value="Crotonobetainyl-coa:carnitine coa-transferase, domain 1"/>
    <property type="match status" value="1"/>
</dbReference>
<dbReference type="OrthoDB" id="9797653at2"/>
<sequence>MRQTEPLPSSGGAQPLLENIRVIDFTQYLPGPFATLRLAELGAEVIKIEPPDGDPARHTGVDNESDSPVFLAHNRGKKSVVLNLKTSEGRLAALELVRSADAIVESFRPGVMEKLGLGYEEAMQANAKIVYISITGYGDKSPLAYFGSHDINYMALSGALAQLKDSAGRPIHPTNTFADFFGGIAASERLLAGLVSMQHTGKGSYHVISLAETMVSLMGNHVMIEKLNGGQNGVEILNGTIVSYHLYETKDGRHISMGALEPKFWKNFCHAAGRDEWVSAHFSKAVPDNPIYLQIIELFKSRTLREWTEFGHSVDCCLVPVLDAGELADFPLFKNKGIVHDSTGGLRQVKMHGDVNQPDEAHPPEKGSSTSDVLKEMIQDYRIKAGSASSNS</sequence>
<evidence type="ECO:0000256" key="1">
    <source>
        <dbReference type="SAM" id="MobiDB-lite"/>
    </source>
</evidence>
<dbReference type="Gene3D" id="3.30.1540.10">
    <property type="entry name" value="formyl-coa transferase, domain 3"/>
    <property type="match status" value="1"/>
</dbReference>
<protein>
    <submittedName>
        <fullName evidence="2">CoA transferase</fullName>
    </submittedName>
</protein>
<dbReference type="InterPro" id="IPR044855">
    <property type="entry name" value="CoA-Trfase_III_dom3_sf"/>
</dbReference>
<dbReference type="InterPro" id="IPR023606">
    <property type="entry name" value="CoA-Trfase_III_dom_1_sf"/>
</dbReference>
<evidence type="ECO:0000313" key="2">
    <source>
        <dbReference type="EMBL" id="RID84459.1"/>
    </source>
</evidence>
<dbReference type="InterPro" id="IPR050509">
    <property type="entry name" value="CoA-transferase_III"/>
</dbReference>
<gene>
    <name evidence="2" type="ORF">D1970_12805</name>
</gene>
<dbReference type="PANTHER" id="PTHR48228:SF5">
    <property type="entry name" value="ALPHA-METHYLACYL-COA RACEMASE"/>
    <property type="match status" value="1"/>
</dbReference>